<name>A0A2R7Y9H9_9ARCH</name>
<organism evidence="13 14">
    <name type="scientific">Candidatus Terraquivivens tikiterensis</name>
    <dbReference type="NCBI Taxonomy" id="1980982"/>
    <lineage>
        <taxon>Archaea</taxon>
        <taxon>Nitrososphaerota</taxon>
        <taxon>Candidatus Wolframiiraptoraceae</taxon>
        <taxon>Candidatus Terraquivivens</taxon>
    </lineage>
</organism>
<dbReference type="GO" id="GO:0004017">
    <property type="term" value="F:AMP kinase activity"/>
    <property type="evidence" value="ECO:0007669"/>
    <property type="project" value="UniProtKB-UniRule"/>
</dbReference>
<evidence type="ECO:0000256" key="5">
    <source>
        <dbReference type="ARBA" id="ARBA00019926"/>
    </source>
</evidence>
<evidence type="ECO:0000256" key="7">
    <source>
        <dbReference type="ARBA" id="ARBA00022679"/>
    </source>
</evidence>
<sequence>MGKALLIVVAVPGAGKTTILKKLKEIMPSVSVVNFGDLMLEEASRLFGITDRDEMRKKIALEDYRNLQLRAAETIASRSDGAVVVDTHAAISTPYGYYPGLPPEVVRTLKADLIVVLEFRPEDILERRERDRESVRKRELDSLEAIEEHQNVSRMFAIAAANEAKCHLKILKYYYPQEYPFQHAVECAKDIANLIRYVLQQKGIAT</sequence>
<feature type="binding site" evidence="12">
    <location>
        <begin position="10"/>
        <end position="18"/>
    </location>
    <ligand>
        <name>ATP</name>
        <dbReference type="ChEBI" id="CHEBI:30616"/>
    </ligand>
</feature>
<evidence type="ECO:0000256" key="2">
    <source>
        <dbReference type="ARBA" id="ARBA00004496"/>
    </source>
</evidence>
<dbReference type="SUPFAM" id="SSF52540">
    <property type="entry name" value="P-loop containing nucleoside triphosphate hydrolases"/>
    <property type="match status" value="1"/>
</dbReference>
<dbReference type="GO" id="GO:0005524">
    <property type="term" value="F:ATP binding"/>
    <property type="evidence" value="ECO:0007669"/>
    <property type="project" value="UniProtKB-UniRule"/>
</dbReference>
<evidence type="ECO:0000256" key="11">
    <source>
        <dbReference type="ARBA" id="ARBA00033336"/>
    </source>
</evidence>
<dbReference type="EC" id="2.7.4.3" evidence="4 12"/>
<comment type="similarity">
    <text evidence="3 12">Belongs to the archaeal adenylate kinase family.</text>
</comment>
<evidence type="ECO:0000313" key="14">
    <source>
        <dbReference type="Proteomes" id="UP000244066"/>
    </source>
</evidence>
<evidence type="ECO:0000313" key="13">
    <source>
        <dbReference type="EMBL" id="PUA34146.1"/>
    </source>
</evidence>
<comment type="subcellular location">
    <subcellularLocation>
        <location evidence="2 12">Cytoplasm</location>
    </subcellularLocation>
</comment>
<dbReference type="HAMAP" id="MF_00234">
    <property type="entry name" value="Adenylate_kinase_AdkA"/>
    <property type="match status" value="1"/>
</dbReference>
<evidence type="ECO:0000256" key="9">
    <source>
        <dbReference type="ARBA" id="ARBA00022777"/>
    </source>
</evidence>
<dbReference type="NCBIfam" id="NF003122">
    <property type="entry name" value="PRK04040.1"/>
    <property type="match status" value="1"/>
</dbReference>
<dbReference type="InterPro" id="IPR027417">
    <property type="entry name" value="P-loop_NTPase"/>
</dbReference>
<reference evidence="13 14" key="1">
    <citation type="submission" date="2017-04" db="EMBL/GenBank/DDBJ databases">
        <title>Draft Aigarchaeota genome from a New Zealand hot spring.</title>
        <authorList>
            <person name="Reysenbach A.-L."/>
            <person name="Donaho J.A."/>
            <person name="Gerhart J."/>
            <person name="Kelley J.F."/>
            <person name="Kouba K."/>
            <person name="Podar M."/>
            <person name="Stott M."/>
        </authorList>
    </citation>
    <scope>NUCLEOTIDE SEQUENCE [LARGE SCALE GENOMIC DNA]</scope>
    <source>
        <strain evidence="13">NZ13_MG1</strain>
    </source>
</reference>
<evidence type="ECO:0000256" key="12">
    <source>
        <dbReference type="HAMAP-Rule" id="MF_00234"/>
    </source>
</evidence>
<keyword evidence="10 12" id="KW-0067">ATP-binding</keyword>
<dbReference type="InterPro" id="IPR023477">
    <property type="entry name" value="Adenylate_kinase_AdkA"/>
</dbReference>
<comment type="caution">
    <text evidence="13">The sequence shown here is derived from an EMBL/GenBank/DDBJ whole genome shotgun (WGS) entry which is preliminary data.</text>
</comment>
<proteinExistence type="inferred from homology"/>
<evidence type="ECO:0000256" key="1">
    <source>
        <dbReference type="ARBA" id="ARBA00000582"/>
    </source>
</evidence>
<dbReference type="Pfam" id="PF13207">
    <property type="entry name" value="AAA_17"/>
    <property type="match status" value="1"/>
</dbReference>
<dbReference type="Proteomes" id="UP000244066">
    <property type="component" value="Unassembled WGS sequence"/>
</dbReference>
<evidence type="ECO:0000256" key="3">
    <source>
        <dbReference type="ARBA" id="ARBA00007088"/>
    </source>
</evidence>
<keyword evidence="9 12" id="KW-0418">Kinase</keyword>
<accession>A0A2R7Y9H9</accession>
<keyword evidence="8 12" id="KW-0547">Nucleotide-binding</keyword>
<comment type="catalytic activity">
    <reaction evidence="1 12">
        <text>AMP + ATP = 2 ADP</text>
        <dbReference type="Rhea" id="RHEA:12973"/>
        <dbReference type="ChEBI" id="CHEBI:30616"/>
        <dbReference type="ChEBI" id="CHEBI:456215"/>
        <dbReference type="ChEBI" id="CHEBI:456216"/>
        <dbReference type="EC" id="2.7.4.3"/>
    </reaction>
</comment>
<dbReference type="Gene3D" id="3.40.50.300">
    <property type="entry name" value="P-loop containing nucleotide triphosphate hydrolases"/>
    <property type="match status" value="1"/>
</dbReference>
<evidence type="ECO:0000256" key="10">
    <source>
        <dbReference type="ARBA" id="ARBA00022840"/>
    </source>
</evidence>
<keyword evidence="7 12" id="KW-0808">Transferase</keyword>
<protein>
    <recommendedName>
        <fullName evidence="5 12">Adenylate kinase</fullName>
        <shortName evidence="12">AK</shortName>
        <ecNumber evidence="4 12">2.7.4.3</ecNumber>
    </recommendedName>
    <alternativeName>
        <fullName evidence="11 12">ATP-AMP transphosphorylase</fullName>
    </alternativeName>
</protein>
<gene>
    <name evidence="12" type="primary">adkA</name>
    <name evidence="13" type="ORF">B9J98_01850</name>
</gene>
<keyword evidence="6 12" id="KW-0963">Cytoplasm</keyword>
<evidence type="ECO:0000256" key="4">
    <source>
        <dbReference type="ARBA" id="ARBA00012955"/>
    </source>
</evidence>
<dbReference type="EMBL" id="NDWU01000003">
    <property type="protein sequence ID" value="PUA34146.1"/>
    <property type="molecule type" value="Genomic_DNA"/>
</dbReference>
<evidence type="ECO:0000256" key="8">
    <source>
        <dbReference type="ARBA" id="ARBA00022741"/>
    </source>
</evidence>
<dbReference type="AlphaFoldDB" id="A0A2R7Y9H9"/>
<evidence type="ECO:0000256" key="6">
    <source>
        <dbReference type="ARBA" id="ARBA00022490"/>
    </source>
</evidence>
<dbReference type="GO" id="GO:0005737">
    <property type="term" value="C:cytoplasm"/>
    <property type="evidence" value="ECO:0007669"/>
    <property type="project" value="UniProtKB-SubCell"/>
</dbReference>